<gene>
    <name evidence="1" type="ORF">CLUMA_CG012384</name>
</gene>
<dbReference type="Proteomes" id="UP000183832">
    <property type="component" value="Unassembled WGS sequence"/>
</dbReference>
<dbReference type="AlphaFoldDB" id="A0A1J1IFN0"/>
<proteinExistence type="predicted"/>
<name>A0A1J1IFN0_9DIPT</name>
<evidence type="ECO:0000313" key="1">
    <source>
        <dbReference type="EMBL" id="CRK99069.1"/>
    </source>
</evidence>
<reference evidence="1 2" key="1">
    <citation type="submission" date="2015-04" db="EMBL/GenBank/DDBJ databases">
        <authorList>
            <person name="Syromyatnikov M.Y."/>
            <person name="Popov V.N."/>
        </authorList>
    </citation>
    <scope>NUCLEOTIDE SEQUENCE [LARGE SCALE GENOMIC DNA]</scope>
</reference>
<accession>A0A1J1IFN0</accession>
<evidence type="ECO:0000313" key="2">
    <source>
        <dbReference type="Proteomes" id="UP000183832"/>
    </source>
</evidence>
<sequence length="118" mass="14044">MINHLYLPSPEIKRDEGKNILNHQKANKLKFFNFVSSFSSISGVLLNSCNKFNVRCFVICIQNKVHRLGKANVANIRRLTTFNYLHIRQLTFRVKRKKKVYLINVTERNWPVKYIYQD</sequence>
<protein>
    <submittedName>
        <fullName evidence="1">CLUMA_CG012384, isoform A</fullName>
    </submittedName>
</protein>
<keyword evidence="2" id="KW-1185">Reference proteome</keyword>
<organism evidence="1 2">
    <name type="scientific">Clunio marinus</name>
    <dbReference type="NCBI Taxonomy" id="568069"/>
    <lineage>
        <taxon>Eukaryota</taxon>
        <taxon>Metazoa</taxon>
        <taxon>Ecdysozoa</taxon>
        <taxon>Arthropoda</taxon>
        <taxon>Hexapoda</taxon>
        <taxon>Insecta</taxon>
        <taxon>Pterygota</taxon>
        <taxon>Neoptera</taxon>
        <taxon>Endopterygota</taxon>
        <taxon>Diptera</taxon>
        <taxon>Nematocera</taxon>
        <taxon>Chironomoidea</taxon>
        <taxon>Chironomidae</taxon>
        <taxon>Clunio</taxon>
    </lineage>
</organism>
<dbReference type="EMBL" id="CVRI01000048">
    <property type="protein sequence ID" value="CRK99069.1"/>
    <property type="molecule type" value="Genomic_DNA"/>
</dbReference>